<accession>A0A926XW80</accession>
<comment type="caution">
    <text evidence="1">The sequence shown here is derived from an EMBL/GenBank/DDBJ whole genome shotgun (WGS) entry which is preliminary data.</text>
</comment>
<dbReference type="RefSeq" id="WP_190887483.1">
    <property type="nucleotide sequence ID" value="NZ_JACWZY010000009.1"/>
</dbReference>
<evidence type="ECO:0000313" key="1">
    <source>
        <dbReference type="EMBL" id="MBD2701634.1"/>
    </source>
</evidence>
<gene>
    <name evidence="1" type="ORF">IC229_13365</name>
</gene>
<reference evidence="1" key="1">
    <citation type="submission" date="2020-09" db="EMBL/GenBank/DDBJ databases">
        <authorList>
            <person name="Kim M.K."/>
        </authorList>
    </citation>
    <scope>NUCLEOTIDE SEQUENCE</scope>
    <source>
        <strain evidence="1">BT702</strain>
    </source>
</reference>
<keyword evidence="2" id="KW-1185">Reference proteome</keyword>
<proteinExistence type="predicted"/>
<dbReference type="Proteomes" id="UP000598820">
    <property type="component" value="Unassembled WGS sequence"/>
</dbReference>
<protein>
    <submittedName>
        <fullName evidence="1">Uncharacterized protein</fullName>
    </submittedName>
</protein>
<dbReference type="AlphaFoldDB" id="A0A926XW80"/>
<organism evidence="1 2">
    <name type="scientific">Spirosoma profusum</name>
    <dbReference type="NCBI Taxonomy" id="2771354"/>
    <lineage>
        <taxon>Bacteria</taxon>
        <taxon>Pseudomonadati</taxon>
        <taxon>Bacteroidota</taxon>
        <taxon>Cytophagia</taxon>
        <taxon>Cytophagales</taxon>
        <taxon>Cytophagaceae</taxon>
        <taxon>Spirosoma</taxon>
    </lineage>
</organism>
<evidence type="ECO:0000313" key="2">
    <source>
        <dbReference type="Proteomes" id="UP000598820"/>
    </source>
</evidence>
<dbReference type="PROSITE" id="PS51257">
    <property type="entry name" value="PROKAR_LIPOPROTEIN"/>
    <property type="match status" value="1"/>
</dbReference>
<sequence>MKTWLYGFILIIVTVGGCKKSGEPNPDLAATIDGLYNVTSIKQGTTVTTFPSNGQSSATIAFIRQSTNSSSMQFVTKQGTATTASQAGTAYLYGTVDNVDIFSEAARVTKIGSATKASITLTVSSSGVVTIIEGSR</sequence>
<dbReference type="EMBL" id="JACWZY010000009">
    <property type="protein sequence ID" value="MBD2701634.1"/>
    <property type="molecule type" value="Genomic_DNA"/>
</dbReference>
<name>A0A926XW80_9BACT</name>